<evidence type="ECO:0000259" key="5">
    <source>
        <dbReference type="Pfam" id="PF02826"/>
    </source>
</evidence>
<dbReference type="Gene3D" id="3.40.50.720">
    <property type="entry name" value="NAD(P)-binding Rossmann-like Domain"/>
    <property type="match status" value="2"/>
</dbReference>
<feature type="domain" description="D-isomer specific 2-hydroxyacid dehydrogenase NAD-binding" evidence="5">
    <location>
        <begin position="106"/>
        <end position="282"/>
    </location>
</feature>
<dbReference type="InterPro" id="IPR006140">
    <property type="entry name" value="D-isomer_DH_NAD-bd"/>
</dbReference>
<dbReference type="InterPro" id="IPR050857">
    <property type="entry name" value="D-2-hydroxyacid_DH"/>
</dbReference>
<dbReference type="FunFam" id="3.40.50.720:FF:000203">
    <property type="entry name" value="D-3-phosphoglycerate dehydrogenase (SerA)"/>
    <property type="match status" value="1"/>
</dbReference>
<sequence>MKVLVIGQIHLDGINLLQARADLTIEITEAHNESDLVKLVSDADAILVRSALITSAIIEAAPLLKVVSRHGVGFNSVDIEALTARKIPLTIAVGGNAISVAEHTLYLILALAKDSAAYDAATRRGDFSFRSEPRAREIDHSELLVIGFGRIGSQVTRRALAFGITVHAYDPYVADNIIRDAGAHIVNNLHDALPQMDIVTLHCPLNKETTKLISKNELSLMKSSAILVNTARGGVVDEVALYDALSQNGIAAAGLDVFVTEPTDPAHPLLSLTNVIVSPHCAGVTRESTSRTSRIAAQNVLSTLDRSTKSFYVVNHEVLEQP</sequence>
<reference evidence="6" key="1">
    <citation type="submission" date="2018-05" db="EMBL/GenBank/DDBJ databases">
        <authorList>
            <person name="Lanie J.A."/>
            <person name="Ng W.-L."/>
            <person name="Kazmierczak K.M."/>
            <person name="Andrzejewski T.M."/>
            <person name="Davidsen T.M."/>
            <person name="Wayne K.J."/>
            <person name="Tettelin H."/>
            <person name="Glass J.I."/>
            <person name="Rusch D."/>
            <person name="Podicherti R."/>
            <person name="Tsui H.-C.T."/>
            <person name="Winkler M.E."/>
        </authorList>
    </citation>
    <scope>NUCLEOTIDE SEQUENCE</scope>
</reference>
<evidence type="ECO:0000256" key="3">
    <source>
        <dbReference type="ARBA" id="ARBA00023027"/>
    </source>
</evidence>
<dbReference type="PANTHER" id="PTHR42789">
    <property type="entry name" value="D-ISOMER SPECIFIC 2-HYDROXYACID DEHYDROGENASE FAMILY PROTEIN (AFU_ORTHOLOGUE AFUA_6G10090)"/>
    <property type="match status" value="1"/>
</dbReference>
<proteinExistence type="inferred from homology"/>
<evidence type="ECO:0000259" key="4">
    <source>
        <dbReference type="Pfam" id="PF00389"/>
    </source>
</evidence>
<keyword evidence="3" id="KW-0520">NAD</keyword>
<dbReference type="Pfam" id="PF02826">
    <property type="entry name" value="2-Hacid_dh_C"/>
    <property type="match status" value="1"/>
</dbReference>
<dbReference type="InterPro" id="IPR006139">
    <property type="entry name" value="D-isomer_2_OHA_DH_cat_dom"/>
</dbReference>
<feature type="domain" description="D-isomer specific 2-hydroxyacid dehydrogenase catalytic" evidence="4">
    <location>
        <begin position="3"/>
        <end position="308"/>
    </location>
</feature>
<comment type="similarity">
    <text evidence="1">Belongs to the D-isomer specific 2-hydroxyacid dehydrogenase family.</text>
</comment>
<dbReference type="GO" id="GO:0051287">
    <property type="term" value="F:NAD binding"/>
    <property type="evidence" value="ECO:0007669"/>
    <property type="project" value="InterPro"/>
</dbReference>
<dbReference type="Pfam" id="PF00389">
    <property type="entry name" value="2-Hacid_dh"/>
    <property type="match status" value="1"/>
</dbReference>
<gene>
    <name evidence="6" type="ORF">METZ01_LOCUS672</name>
</gene>
<dbReference type="GO" id="GO:0016616">
    <property type="term" value="F:oxidoreductase activity, acting on the CH-OH group of donors, NAD or NADP as acceptor"/>
    <property type="evidence" value="ECO:0007669"/>
    <property type="project" value="InterPro"/>
</dbReference>
<organism evidence="6">
    <name type="scientific">marine metagenome</name>
    <dbReference type="NCBI Taxonomy" id="408172"/>
    <lineage>
        <taxon>unclassified sequences</taxon>
        <taxon>metagenomes</taxon>
        <taxon>ecological metagenomes</taxon>
    </lineage>
</organism>
<dbReference type="SUPFAM" id="SSF51735">
    <property type="entry name" value="NAD(P)-binding Rossmann-fold domains"/>
    <property type="match status" value="1"/>
</dbReference>
<name>A0A381N2C5_9ZZZZ</name>
<dbReference type="InterPro" id="IPR029753">
    <property type="entry name" value="D-isomer_DH_CS"/>
</dbReference>
<dbReference type="CDD" id="cd12173">
    <property type="entry name" value="PGDH_4"/>
    <property type="match status" value="1"/>
</dbReference>
<evidence type="ECO:0008006" key="7">
    <source>
        <dbReference type="Google" id="ProtNLM"/>
    </source>
</evidence>
<evidence type="ECO:0000256" key="1">
    <source>
        <dbReference type="ARBA" id="ARBA00005854"/>
    </source>
</evidence>
<keyword evidence="2" id="KW-0560">Oxidoreductase</keyword>
<dbReference type="PANTHER" id="PTHR42789:SF1">
    <property type="entry name" value="D-ISOMER SPECIFIC 2-HYDROXYACID DEHYDROGENASE FAMILY PROTEIN (AFU_ORTHOLOGUE AFUA_6G10090)"/>
    <property type="match status" value="1"/>
</dbReference>
<dbReference type="EMBL" id="UINC01000036">
    <property type="protein sequence ID" value="SUZ47818.1"/>
    <property type="molecule type" value="Genomic_DNA"/>
</dbReference>
<dbReference type="AlphaFoldDB" id="A0A381N2C5"/>
<protein>
    <recommendedName>
        <fullName evidence="7">S-adenosyl-L-homocysteine hydrolase NAD binding domain-containing protein</fullName>
    </recommendedName>
</protein>
<accession>A0A381N2C5</accession>
<evidence type="ECO:0000313" key="6">
    <source>
        <dbReference type="EMBL" id="SUZ47818.1"/>
    </source>
</evidence>
<evidence type="ECO:0000256" key="2">
    <source>
        <dbReference type="ARBA" id="ARBA00023002"/>
    </source>
</evidence>
<dbReference type="PROSITE" id="PS00671">
    <property type="entry name" value="D_2_HYDROXYACID_DH_3"/>
    <property type="match status" value="1"/>
</dbReference>
<dbReference type="InterPro" id="IPR036291">
    <property type="entry name" value="NAD(P)-bd_dom_sf"/>
</dbReference>
<dbReference type="SUPFAM" id="SSF52283">
    <property type="entry name" value="Formate/glycerate dehydrogenase catalytic domain-like"/>
    <property type="match status" value="1"/>
</dbReference>